<dbReference type="EMBL" id="BK032629">
    <property type="protein sequence ID" value="DAF52114.1"/>
    <property type="molecule type" value="Genomic_DNA"/>
</dbReference>
<protein>
    <submittedName>
        <fullName evidence="1">Uncharacterized protein</fullName>
    </submittedName>
</protein>
<name>A0A8S5SNH1_9CAUD</name>
<organism evidence="1">
    <name type="scientific">Myoviridae sp. ctPoO4</name>
    <dbReference type="NCBI Taxonomy" id="2827685"/>
    <lineage>
        <taxon>Viruses</taxon>
        <taxon>Duplodnaviria</taxon>
        <taxon>Heunggongvirae</taxon>
        <taxon>Uroviricota</taxon>
        <taxon>Caudoviricetes</taxon>
    </lineage>
</organism>
<sequence>MKARIKETGVLIDVIPRININALYNGDNLYVCDNKVFRECELDFLNLGNSAIDWEKRRYELAKDYSTEFVKLQHKKGITECGILYPDVVSWSVELADALIKKLKGE</sequence>
<accession>A0A8S5SNH1</accession>
<evidence type="ECO:0000313" key="1">
    <source>
        <dbReference type="EMBL" id="DAF52114.1"/>
    </source>
</evidence>
<proteinExistence type="predicted"/>
<reference evidence="1" key="1">
    <citation type="journal article" date="2021" name="Proc. Natl. Acad. Sci. U.S.A.">
        <title>A Catalog of Tens of Thousands of Viruses from Human Metagenomes Reveals Hidden Associations with Chronic Diseases.</title>
        <authorList>
            <person name="Tisza M.J."/>
            <person name="Buck C.B."/>
        </authorList>
    </citation>
    <scope>NUCLEOTIDE SEQUENCE</scope>
    <source>
        <strain evidence="1">CtPoO4</strain>
    </source>
</reference>